<evidence type="ECO:0000256" key="3">
    <source>
        <dbReference type="ARBA" id="ARBA00022553"/>
    </source>
</evidence>
<dbReference type="InterPro" id="IPR035965">
    <property type="entry name" value="PAS-like_dom_sf"/>
</dbReference>
<proteinExistence type="predicted"/>
<dbReference type="PANTHER" id="PTHR43711">
    <property type="entry name" value="TWO-COMPONENT HISTIDINE KINASE"/>
    <property type="match status" value="1"/>
</dbReference>
<dbReference type="CDD" id="cd00082">
    <property type="entry name" value="HisKA"/>
    <property type="match status" value="1"/>
</dbReference>
<protein>
    <recommendedName>
        <fullName evidence="2">histidine kinase</fullName>
        <ecNumber evidence="2">2.7.13.3</ecNumber>
    </recommendedName>
</protein>
<dbReference type="EC" id="2.7.13.3" evidence="2"/>
<evidence type="ECO:0000313" key="9">
    <source>
        <dbReference type="Proteomes" id="UP000231019"/>
    </source>
</evidence>
<evidence type="ECO:0000256" key="5">
    <source>
        <dbReference type="ARBA" id="ARBA00022777"/>
    </source>
</evidence>
<name>A0A2M7G1P0_9BACT</name>
<dbReference type="EMBL" id="PFFQ01000048">
    <property type="protein sequence ID" value="PIW15662.1"/>
    <property type="molecule type" value="Genomic_DNA"/>
</dbReference>
<keyword evidence="5" id="KW-0418">Kinase</keyword>
<dbReference type="InterPro" id="IPR005467">
    <property type="entry name" value="His_kinase_dom"/>
</dbReference>
<dbReference type="InterPro" id="IPR003594">
    <property type="entry name" value="HATPase_dom"/>
</dbReference>
<sequence>MKETLNPNEDSCLEGQNHFVCDALDWGIALFDLNGQLKYCNQAWQQALVAYQENSEKITLAELFPPFTDFASLTAQGKEFKTVLPAHNNLSPTLSISLKEIQNFDSKAFLCTLQNIQLQQDWQETIPSHFQILQTLIESIQYPIAYISESHFPQIWNSAYSKFHFHYFGQAPSHDWSPIHHLPTEQKMYWEALIERVINGQTKIVTLPIEIHGLSYFYKITLSPYRLGKNILGYVYMAQDITANQKALLALKKSRKEQKRAAEIGKIGLFDWNFSSETISINRELSEMLGLKTRKLKINCQDFLNRIPLPQSLFKEDHFELTLPAQVSSSQNTAWFWVRGECLEKNSLGQPQHFAGSVLDVSERQKMETRLKQALKEEQEYNRIKTAFIGMVSHEFRTPLTQILSATQILARGKIKLRPESFDLHLQTIQKAVKKINRLMDKSLFLSKHTALPASENKKLSLKPLSLQALCEDIQQEVQEVGQQTHTLILEIEPKESVLWLDQDLIWYALSNLLLNAVKYSPPGSEIRLKTVWKQNTLWIYVYDQGLGVPIAEQSKLFEPFFRGSNVQAIQGTGLGLSIVKNAIELHGGKIHYEPQLPKGSCFWIELPCKLSKELDDEYPSDH</sequence>
<dbReference type="Proteomes" id="UP000231019">
    <property type="component" value="Unassembled WGS sequence"/>
</dbReference>
<dbReference type="SUPFAM" id="SSF55874">
    <property type="entry name" value="ATPase domain of HSP90 chaperone/DNA topoisomerase II/histidine kinase"/>
    <property type="match status" value="1"/>
</dbReference>
<dbReference type="InterPro" id="IPR003661">
    <property type="entry name" value="HisK_dim/P_dom"/>
</dbReference>
<dbReference type="Gene3D" id="1.10.287.130">
    <property type="match status" value="1"/>
</dbReference>
<dbReference type="Gene3D" id="3.30.565.10">
    <property type="entry name" value="Histidine kinase-like ATPase, C-terminal domain"/>
    <property type="match status" value="1"/>
</dbReference>
<dbReference type="SUPFAM" id="SSF47384">
    <property type="entry name" value="Homodimeric domain of signal transducing histidine kinase"/>
    <property type="match status" value="1"/>
</dbReference>
<keyword evidence="4" id="KW-0808">Transferase</keyword>
<dbReference type="Gene3D" id="3.30.450.20">
    <property type="entry name" value="PAS domain"/>
    <property type="match status" value="2"/>
</dbReference>
<dbReference type="InterPro" id="IPR050736">
    <property type="entry name" value="Sensor_HK_Regulatory"/>
</dbReference>
<dbReference type="AlphaFoldDB" id="A0A2M7G1P0"/>
<accession>A0A2M7G1P0</accession>
<dbReference type="SMART" id="SM00387">
    <property type="entry name" value="HATPase_c"/>
    <property type="match status" value="1"/>
</dbReference>
<dbReference type="PRINTS" id="PR00344">
    <property type="entry name" value="BCTRLSENSOR"/>
</dbReference>
<keyword evidence="6" id="KW-0902">Two-component regulatory system</keyword>
<evidence type="ECO:0000259" key="7">
    <source>
        <dbReference type="PROSITE" id="PS50109"/>
    </source>
</evidence>
<dbReference type="InterPro" id="IPR004358">
    <property type="entry name" value="Sig_transdc_His_kin-like_C"/>
</dbReference>
<evidence type="ECO:0000256" key="6">
    <source>
        <dbReference type="ARBA" id="ARBA00023012"/>
    </source>
</evidence>
<feature type="domain" description="Histidine kinase" evidence="7">
    <location>
        <begin position="391"/>
        <end position="611"/>
    </location>
</feature>
<comment type="catalytic activity">
    <reaction evidence="1">
        <text>ATP + protein L-histidine = ADP + protein N-phospho-L-histidine.</text>
        <dbReference type="EC" id="2.7.13.3"/>
    </reaction>
</comment>
<dbReference type="SMART" id="SM00388">
    <property type="entry name" value="HisKA"/>
    <property type="match status" value="1"/>
</dbReference>
<dbReference type="Pfam" id="PF02518">
    <property type="entry name" value="HATPase_c"/>
    <property type="match status" value="1"/>
</dbReference>
<gene>
    <name evidence="8" type="ORF">COW36_16360</name>
</gene>
<dbReference type="InterPro" id="IPR036890">
    <property type="entry name" value="HATPase_C_sf"/>
</dbReference>
<reference evidence="8 9" key="1">
    <citation type="submission" date="2017-09" db="EMBL/GenBank/DDBJ databases">
        <title>Depth-based differentiation of microbial function through sediment-hosted aquifers and enrichment of novel symbionts in the deep terrestrial subsurface.</title>
        <authorList>
            <person name="Probst A.J."/>
            <person name="Ladd B."/>
            <person name="Jarett J.K."/>
            <person name="Geller-Mcgrath D.E."/>
            <person name="Sieber C.M."/>
            <person name="Emerson J.B."/>
            <person name="Anantharaman K."/>
            <person name="Thomas B.C."/>
            <person name="Malmstrom R."/>
            <person name="Stieglmeier M."/>
            <person name="Klingl A."/>
            <person name="Woyke T."/>
            <person name="Ryan C.M."/>
            <person name="Banfield J.F."/>
        </authorList>
    </citation>
    <scope>NUCLEOTIDE SEQUENCE [LARGE SCALE GENOMIC DNA]</scope>
    <source>
        <strain evidence="8">CG17_big_fil_post_rev_8_21_14_2_50_48_46</strain>
    </source>
</reference>
<evidence type="ECO:0000313" key="8">
    <source>
        <dbReference type="EMBL" id="PIW15662.1"/>
    </source>
</evidence>
<dbReference type="GO" id="GO:0000155">
    <property type="term" value="F:phosphorelay sensor kinase activity"/>
    <property type="evidence" value="ECO:0007669"/>
    <property type="project" value="InterPro"/>
</dbReference>
<dbReference type="PROSITE" id="PS50109">
    <property type="entry name" value="HIS_KIN"/>
    <property type="match status" value="1"/>
</dbReference>
<evidence type="ECO:0000256" key="1">
    <source>
        <dbReference type="ARBA" id="ARBA00000085"/>
    </source>
</evidence>
<dbReference type="InterPro" id="IPR036097">
    <property type="entry name" value="HisK_dim/P_sf"/>
</dbReference>
<dbReference type="SUPFAM" id="SSF55785">
    <property type="entry name" value="PYP-like sensor domain (PAS domain)"/>
    <property type="match status" value="1"/>
</dbReference>
<evidence type="ECO:0000256" key="2">
    <source>
        <dbReference type="ARBA" id="ARBA00012438"/>
    </source>
</evidence>
<dbReference type="PANTHER" id="PTHR43711:SF26">
    <property type="entry name" value="SENSOR HISTIDINE KINASE RCSC"/>
    <property type="match status" value="1"/>
</dbReference>
<keyword evidence="3" id="KW-0597">Phosphoprotein</keyword>
<evidence type="ECO:0000256" key="4">
    <source>
        <dbReference type="ARBA" id="ARBA00022679"/>
    </source>
</evidence>
<comment type="caution">
    <text evidence="8">The sequence shown here is derived from an EMBL/GenBank/DDBJ whole genome shotgun (WGS) entry which is preliminary data.</text>
</comment>
<organism evidence="8 9">
    <name type="scientific">bacterium (Candidatus Blackallbacteria) CG17_big_fil_post_rev_8_21_14_2_50_48_46</name>
    <dbReference type="NCBI Taxonomy" id="2014261"/>
    <lineage>
        <taxon>Bacteria</taxon>
        <taxon>Candidatus Blackallbacteria</taxon>
    </lineage>
</organism>
<dbReference type="Pfam" id="PF00512">
    <property type="entry name" value="HisKA"/>
    <property type="match status" value="1"/>
</dbReference>
<dbReference type="CDD" id="cd00075">
    <property type="entry name" value="HATPase"/>
    <property type="match status" value="1"/>
</dbReference>